<name>A0ABQ9DR64_9PASS</name>
<sequence>MDISDEYCTQGSILGPVLFNIFTNDTDRGIKCTPSKFADDTKLTRAVDTPEGQGPVESKFKKWAHWNLMWFNKTKRELLLLGQGNPQYEYRIRCEQFESSPDEKKLEMVVGERLDTSQQCARAAQKSSCILDCIKSSVARR</sequence>
<comment type="caution">
    <text evidence="1">The sequence shown here is derived from an EMBL/GenBank/DDBJ whole genome shotgun (WGS) entry which is preliminary data.</text>
</comment>
<evidence type="ECO:0000313" key="2">
    <source>
        <dbReference type="Proteomes" id="UP001145742"/>
    </source>
</evidence>
<dbReference type="EMBL" id="WHWB01032597">
    <property type="protein sequence ID" value="KAJ7424921.1"/>
    <property type="molecule type" value="Genomic_DNA"/>
</dbReference>
<accession>A0ABQ9DR64</accession>
<evidence type="ECO:0008006" key="3">
    <source>
        <dbReference type="Google" id="ProtNLM"/>
    </source>
</evidence>
<evidence type="ECO:0000313" key="1">
    <source>
        <dbReference type="EMBL" id="KAJ7424921.1"/>
    </source>
</evidence>
<dbReference type="Proteomes" id="UP001145742">
    <property type="component" value="Unassembled WGS sequence"/>
</dbReference>
<gene>
    <name evidence="1" type="ORF">WISP_26093</name>
</gene>
<keyword evidence="2" id="KW-1185">Reference proteome</keyword>
<reference evidence="1" key="1">
    <citation type="submission" date="2019-10" db="EMBL/GenBank/DDBJ databases">
        <authorList>
            <person name="Soares A.E.R."/>
            <person name="Aleixo A."/>
            <person name="Schneider P."/>
            <person name="Miyaki C.Y."/>
            <person name="Schneider M.P."/>
            <person name="Mello C."/>
            <person name="Vasconcelos A.T.R."/>
        </authorList>
    </citation>
    <scope>NUCLEOTIDE SEQUENCE</scope>
    <source>
        <tissue evidence="1">Muscle</tissue>
    </source>
</reference>
<proteinExistence type="predicted"/>
<protein>
    <recommendedName>
        <fullName evidence="3">Reverse transcriptase domain-containing protein</fullName>
    </recommendedName>
</protein>
<organism evidence="1 2">
    <name type="scientific">Willisornis vidua</name>
    <name type="common">Xingu scale-backed antbird</name>
    <dbReference type="NCBI Taxonomy" id="1566151"/>
    <lineage>
        <taxon>Eukaryota</taxon>
        <taxon>Metazoa</taxon>
        <taxon>Chordata</taxon>
        <taxon>Craniata</taxon>
        <taxon>Vertebrata</taxon>
        <taxon>Euteleostomi</taxon>
        <taxon>Archelosauria</taxon>
        <taxon>Archosauria</taxon>
        <taxon>Dinosauria</taxon>
        <taxon>Saurischia</taxon>
        <taxon>Theropoda</taxon>
        <taxon>Coelurosauria</taxon>
        <taxon>Aves</taxon>
        <taxon>Neognathae</taxon>
        <taxon>Neoaves</taxon>
        <taxon>Telluraves</taxon>
        <taxon>Australaves</taxon>
        <taxon>Passeriformes</taxon>
        <taxon>Thamnophilidae</taxon>
        <taxon>Willisornis</taxon>
    </lineage>
</organism>
<dbReference type="PANTHER" id="PTHR33332">
    <property type="entry name" value="REVERSE TRANSCRIPTASE DOMAIN-CONTAINING PROTEIN"/>
    <property type="match status" value="1"/>
</dbReference>